<protein>
    <submittedName>
        <fullName evidence="1">Uncharacterized protein</fullName>
    </submittedName>
</protein>
<dbReference type="Proteomes" id="UP000001693">
    <property type="component" value="Chromosome"/>
</dbReference>
<dbReference type="KEGG" id="lch:Lcho_2683"/>
<dbReference type="EMBL" id="CP001013">
    <property type="protein sequence ID" value="ACB34948.1"/>
    <property type="molecule type" value="Genomic_DNA"/>
</dbReference>
<organism evidence="1 2">
    <name type="scientific">Leptothrix cholodnii (strain ATCC 51168 / LMG 8142 / SP-6)</name>
    <name type="common">Leptothrix discophora (strain SP-6)</name>
    <dbReference type="NCBI Taxonomy" id="395495"/>
    <lineage>
        <taxon>Bacteria</taxon>
        <taxon>Pseudomonadati</taxon>
        <taxon>Pseudomonadota</taxon>
        <taxon>Betaproteobacteria</taxon>
        <taxon>Burkholderiales</taxon>
        <taxon>Sphaerotilaceae</taxon>
        <taxon>Leptothrix</taxon>
    </lineage>
</organism>
<accession>B1Y878</accession>
<evidence type="ECO:0000313" key="1">
    <source>
        <dbReference type="EMBL" id="ACB34948.1"/>
    </source>
</evidence>
<sequence length="42" mass="4443" precursor="true">MNSMPSAAAAPTRTEHDLLGDREVLVDARRSAIHGCIGRIGP</sequence>
<evidence type="ECO:0000313" key="2">
    <source>
        <dbReference type="Proteomes" id="UP000001693"/>
    </source>
</evidence>
<dbReference type="HOGENOM" id="CLU_3253502_0_0_4"/>
<name>B1Y878_LEPCP</name>
<keyword evidence="2" id="KW-1185">Reference proteome</keyword>
<proteinExistence type="predicted"/>
<reference evidence="1 2" key="1">
    <citation type="submission" date="2008-03" db="EMBL/GenBank/DDBJ databases">
        <title>Complete sequence of Leptothrix cholodnii SP-6.</title>
        <authorList>
            <consortium name="US DOE Joint Genome Institute"/>
            <person name="Copeland A."/>
            <person name="Lucas S."/>
            <person name="Lapidus A."/>
            <person name="Glavina del Rio T."/>
            <person name="Dalin E."/>
            <person name="Tice H."/>
            <person name="Bruce D."/>
            <person name="Goodwin L."/>
            <person name="Pitluck S."/>
            <person name="Chertkov O."/>
            <person name="Brettin T."/>
            <person name="Detter J.C."/>
            <person name="Han C."/>
            <person name="Kuske C.R."/>
            <person name="Schmutz J."/>
            <person name="Larimer F."/>
            <person name="Land M."/>
            <person name="Hauser L."/>
            <person name="Kyrpides N."/>
            <person name="Lykidis A."/>
            <person name="Emerson D."/>
            <person name="Richardson P."/>
        </authorList>
    </citation>
    <scope>NUCLEOTIDE SEQUENCE [LARGE SCALE GENOMIC DNA]</scope>
    <source>
        <strain evidence="2">ATCC 51168 / LMG 8142 / SP-6</strain>
    </source>
</reference>
<gene>
    <name evidence="1" type="ordered locus">Lcho_2683</name>
</gene>
<dbReference type="STRING" id="395495.Lcho_2683"/>
<dbReference type="AlphaFoldDB" id="B1Y878"/>